<comment type="caution">
    <text evidence="7">The sequence shown here is derived from an EMBL/GenBank/DDBJ whole genome shotgun (WGS) entry which is preliminary data.</text>
</comment>
<sequence>MDLKRSKFVLAAMAGLFAAGTALAQIAPADVPPPPDPQNILNLDLSTGGRVKVQLRPDKAPNSVERIKTLVRRHFYDGLSFHRVIEGFMAQGGDPKGTGEGGSDLPDLKAEFNDLPHVRGTMAMARAEGLDTANSQFYLMLQPNLTLDGNYTAIGRVIAGMQYVDALEKGEPPANPSKIVRASIESDDQGQAPVAFVPPAAPAPAPTVVAAPTKESKKAAKEAEKAQKKAAKQAREKAKDGATPNELPAPAAALGGEAAAEPALAGPDTSAAVEAVSGGPATDAAVQSLASDEAIASPK</sequence>
<feature type="compositionally biased region" description="Basic and acidic residues" evidence="5">
    <location>
        <begin position="214"/>
        <end position="240"/>
    </location>
</feature>
<feature type="region of interest" description="Disordered" evidence="5">
    <location>
        <begin position="185"/>
        <end position="299"/>
    </location>
</feature>
<evidence type="ECO:0000256" key="5">
    <source>
        <dbReference type="SAM" id="MobiDB-lite"/>
    </source>
</evidence>
<dbReference type="InterPro" id="IPR002130">
    <property type="entry name" value="Cyclophilin-type_PPIase_dom"/>
</dbReference>
<dbReference type="CDD" id="cd00317">
    <property type="entry name" value="cyclophilin"/>
    <property type="match status" value="1"/>
</dbReference>
<protein>
    <recommendedName>
        <fullName evidence="4">Peptidyl-prolyl cis-trans isomerase</fullName>
        <shortName evidence="4">PPIase</shortName>
        <ecNumber evidence="4">5.2.1.8</ecNumber>
    </recommendedName>
</protein>
<feature type="domain" description="PPIase cyclophilin-type" evidence="6">
    <location>
        <begin position="49"/>
        <end position="189"/>
    </location>
</feature>
<dbReference type="Gene3D" id="2.40.100.10">
    <property type="entry name" value="Cyclophilin-like"/>
    <property type="match status" value="1"/>
</dbReference>
<comment type="similarity">
    <text evidence="1 4">Belongs to the cyclophilin-type PPIase family.</text>
</comment>
<evidence type="ECO:0000256" key="4">
    <source>
        <dbReference type="RuleBase" id="RU363019"/>
    </source>
</evidence>
<feature type="signal peptide" evidence="4">
    <location>
        <begin position="1"/>
        <end position="24"/>
    </location>
</feature>
<keyword evidence="8" id="KW-1185">Reference proteome</keyword>
<dbReference type="GO" id="GO:0006457">
    <property type="term" value="P:protein folding"/>
    <property type="evidence" value="ECO:0007669"/>
    <property type="project" value="InterPro"/>
</dbReference>
<dbReference type="Pfam" id="PF00160">
    <property type="entry name" value="Pro_isomerase"/>
    <property type="match status" value="1"/>
</dbReference>
<dbReference type="Proteomes" id="UP000218934">
    <property type="component" value="Unassembled WGS sequence"/>
</dbReference>
<dbReference type="PANTHER" id="PTHR45625">
    <property type="entry name" value="PEPTIDYL-PROLYL CIS-TRANS ISOMERASE-RELATED"/>
    <property type="match status" value="1"/>
</dbReference>
<keyword evidence="2 4" id="KW-0697">Rotamase</keyword>
<dbReference type="SUPFAM" id="SSF50891">
    <property type="entry name" value="Cyclophilin-like"/>
    <property type="match status" value="1"/>
</dbReference>
<dbReference type="AlphaFoldDB" id="A0A2A4G2Y1"/>
<keyword evidence="4" id="KW-0732">Signal</keyword>
<keyword evidence="3 4" id="KW-0413">Isomerase</keyword>
<dbReference type="InterPro" id="IPR029000">
    <property type="entry name" value="Cyclophilin-like_dom_sf"/>
</dbReference>
<dbReference type="PROSITE" id="PS50072">
    <property type="entry name" value="CSA_PPIASE_2"/>
    <property type="match status" value="1"/>
</dbReference>
<dbReference type="PRINTS" id="PR00153">
    <property type="entry name" value="CSAPPISMRASE"/>
</dbReference>
<dbReference type="PROSITE" id="PS00170">
    <property type="entry name" value="CSA_PPIASE_1"/>
    <property type="match status" value="1"/>
</dbReference>
<feature type="compositionally biased region" description="Low complexity" evidence="5">
    <location>
        <begin position="246"/>
        <end position="266"/>
    </location>
</feature>
<dbReference type="InterPro" id="IPR020892">
    <property type="entry name" value="Cyclophilin-type_PPIase_CS"/>
</dbReference>
<dbReference type="EC" id="5.2.1.8" evidence="4"/>
<comment type="catalytic activity">
    <reaction evidence="4">
        <text>[protein]-peptidylproline (omega=180) = [protein]-peptidylproline (omega=0)</text>
        <dbReference type="Rhea" id="RHEA:16237"/>
        <dbReference type="Rhea" id="RHEA-COMP:10747"/>
        <dbReference type="Rhea" id="RHEA-COMP:10748"/>
        <dbReference type="ChEBI" id="CHEBI:83833"/>
        <dbReference type="ChEBI" id="CHEBI:83834"/>
        <dbReference type="EC" id="5.2.1.8"/>
    </reaction>
</comment>
<proteinExistence type="inferred from homology"/>
<dbReference type="OrthoDB" id="9807797at2"/>
<gene>
    <name evidence="7" type="ORF">COO09_00520</name>
</gene>
<feature type="chain" id="PRO_5011829035" description="Peptidyl-prolyl cis-trans isomerase" evidence="4">
    <location>
        <begin position="25"/>
        <end position="299"/>
    </location>
</feature>
<dbReference type="KEGG" id="rdi:CMV14_11135"/>
<name>A0A2A4G2Y1_9SPHN</name>
<organism evidence="7 8">
    <name type="scientific">Rhizorhabdus dicambivorans</name>
    <dbReference type="NCBI Taxonomy" id="1850238"/>
    <lineage>
        <taxon>Bacteria</taxon>
        <taxon>Pseudomonadati</taxon>
        <taxon>Pseudomonadota</taxon>
        <taxon>Alphaproteobacteria</taxon>
        <taxon>Sphingomonadales</taxon>
        <taxon>Sphingomonadaceae</taxon>
        <taxon>Rhizorhabdus</taxon>
    </lineage>
</organism>
<evidence type="ECO:0000256" key="1">
    <source>
        <dbReference type="ARBA" id="ARBA00007365"/>
    </source>
</evidence>
<dbReference type="EMBL" id="NWUF01000001">
    <property type="protein sequence ID" value="PCE44160.1"/>
    <property type="molecule type" value="Genomic_DNA"/>
</dbReference>
<evidence type="ECO:0000313" key="8">
    <source>
        <dbReference type="Proteomes" id="UP000218934"/>
    </source>
</evidence>
<dbReference type="GO" id="GO:0006260">
    <property type="term" value="P:DNA replication"/>
    <property type="evidence" value="ECO:0007669"/>
    <property type="project" value="InterPro"/>
</dbReference>
<dbReference type="GO" id="GO:0003755">
    <property type="term" value="F:peptidyl-prolyl cis-trans isomerase activity"/>
    <property type="evidence" value="ECO:0007669"/>
    <property type="project" value="UniProtKB-UniRule"/>
</dbReference>
<dbReference type="PANTHER" id="PTHR45625:SF4">
    <property type="entry name" value="PEPTIDYLPROLYL ISOMERASE DOMAIN AND WD REPEAT-CONTAINING PROTEIN 1"/>
    <property type="match status" value="1"/>
</dbReference>
<evidence type="ECO:0000256" key="2">
    <source>
        <dbReference type="ARBA" id="ARBA00023110"/>
    </source>
</evidence>
<comment type="function">
    <text evidence="4">PPIases accelerate the folding of proteins. It catalyzes the cis-trans isomerization of proline imidic peptide bonds in oligopeptides.</text>
</comment>
<evidence type="ECO:0000259" key="6">
    <source>
        <dbReference type="PROSITE" id="PS50072"/>
    </source>
</evidence>
<accession>A0A2A4G2Y1</accession>
<dbReference type="InterPro" id="IPR044666">
    <property type="entry name" value="Cyclophilin_A-like"/>
</dbReference>
<evidence type="ECO:0000256" key="3">
    <source>
        <dbReference type="ARBA" id="ARBA00023235"/>
    </source>
</evidence>
<evidence type="ECO:0000313" key="7">
    <source>
        <dbReference type="EMBL" id="PCE44160.1"/>
    </source>
</evidence>
<reference evidence="7 8" key="1">
    <citation type="submission" date="2017-09" db="EMBL/GenBank/DDBJ databases">
        <title>The Catabolism of 3,6-Dichlorosalicylic acid is Initiated by the Cytochrome P450 Monooxygenase DsmABC in Rhizorhabdus dicambivorans Ndbn-20.</title>
        <authorList>
            <person name="Na L."/>
        </authorList>
    </citation>
    <scope>NUCLEOTIDE SEQUENCE [LARGE SCALE GENOMIC DNA]</scope>
    <source>
        <strain evidence="7 8">Ndbn-20m</strain>
    </source>
</reference>